<protein>
    <submittedName>
        <fullName evidence="1">Uncharacterized protein</fullName>
    </submittedName>
</protein>
<name>A0ABQ6T025_9GAMM</name>
<gene>
    <name evidence="1" type="ORF">FJU31_10950</name>
</gene>
<accession>A0ABQ6T025</accession>
<comment type="caution">
    <text evidence="1">The sequence shown here is derived from an EMBL/GenBank/DDBJ whole genome shotgun (WGS) entry which is preliminary data.</text>
</comment>
<proteinExistence type="predicted"/>
<evidence type="ECO:0000313" key="2">
    <source>
        <dbReference type="Proteomes" id="UP000326367"/>
    </source>
</evidence>
<dbReference type="EMBL" id="VYKI01000012">
    <property type="protein sequence ID" value="KAA8997820.1"/>
    <property type="molecule type" value="Genomic_DNA"/>
</dbReference>
<keyword evidence="2" id="KW-1185">Reference proteome</keyword>
<organism evidence="1 2">
    <name type="scientific">Stenotrophomonas cyclobalanopsidis</name>
    <dbReference type="NCBI Taxonomy" id="2771362"/>
    <lineage>
        <taxon>Bacteria</taxon>
        <taxon>Pseudomonadati</taxon>
        <taxon>Pseudomonadota</taxon>
        <taxon>Gammaproteobacteria</taxon>
        <taxon>Lysobacterales</taxon>
        <taxon>Lysobacteraceae</taxon>
        <taxon>Stenotrophomonas</taxon>
    </lineage>
</organism>
<evidence type="ECO:0000313" key="1">
    <source>
        <dbReference type="EMBL" id="KAA8997820.1"/>
    </source>
</evidence>
<sequence>MDASEDGRRGPQRQWAAPQPIVPLLVFAVRHVRPAAVPALCSTKVLPQKGSVAIDRAQVTRDPLNIFPGESTS</sequence>
<dbReference type="Proteomes" id="UP000326367">
    <property type="component" value="Unassembled WGS sequence"/>
</dbReference>
<reference evidence="1 2" key="1">
    <citation type="journal article" date="2020" name="Antonie Van Leeuwenhoek">
        <title>Stenotrophomonas cyclobalanopsidis sp. nov., isolated from the leaf spot disease of Cyclobalanopsis patelliformis.</title>
        <authorList>
            <person name="Bian D.R."/>
            <person name="Xue H."/>
            <person name="Piao C.G."/>
            <person name="Li Y."/>
        </authorList>
    </citation>
    <scope>NUCLEOTIDE SEQUENCE [LARGE SCALE GENOMIC DNA]</scope>
    <source>
        <strain evidence="1 2">TPQG1-4</strain>
    </source>
</reference>